<dbReference type="Pfam" id="PF18721">
    <property type="entry name" value="CxC6"/>
    <property type="match status" value="1"/>
</dbReference>
<evidence type="ECO:0000259" key="1">
    <source>
        <dbReference type="Pfam" id="PF18721"/>
    </source>
</evidence>
<gene>
    <name evidence="2" type="ORF">BJ212DRAFT_1285430</name>
</gene>
<dbReference type="AlphaFoldDB" id="A0A9P7J4S3"/>
<protein>
    <recommendedName>
        <fullName evidence="1">CxC6 like cysteine cluster associated with KDZ domain-containing protein</fullName>
    </recommendedName>
</protein>
<comment type="caution">
    <text evidence="2">The sequence shown here is derived from an EMBL/GenBank/DDBJ whole genome shotgun (WGS) entry which is preliminary data.</text>
</comment>
<dbReference type="InterPro" id="IPR040898">
    <property type="entry name" value="CxC6"/>
</dbReference>
<keyword evidence="3" id="KW-1185">Reference proteome</keyword>
<dbReference type="EMBL" id="JABBWG010000072">
    <property type="protein sequence ID" value="KAG1803071.1"/>
    <property type="molecule type" value="Genomic_DNA"/>
</dbReference>
<feature type="domain" description="CxC6 like cysteine cluster associated with KDZ" evidence="1">
    <location>
        <begin position="13"/>
        <end position="79"/>
    </location>
</feature>
<dbReference type="RefSeq" id="XP_041186410.1">
    <property type="nucleotide sequence ID" value="XM_041331889.1"/>
</dbReference>
<dbReference type="OrthoDB" id="3055037at2759"/>
<reference evidence="2" key="1">
    <citation type="journal article" date="2020" name="New Phytol.">
        <title>Comparative genomics reveals dynamic genome evolution in host specialist ectomycorrhizal fungi.</title>
        <authorList>
            <person name="Lofgren L.A."/>
            <person name="Nguyen N.H."/>
            <person name="Vilgalys R."/>
            <person name="Ruytinx J."/>
            <person name="Liao H.L."/>
            <person name="Branco S."/>
            <person name="Kuo A."/>
            <person name="LaButti K."/>
            <person name="Lipzen A."/>
            <person name="Andreopoulos W."/>
            <person name="Pangilinan J."/>
            <person name="Riley R."/>
            <person name="Hundley H."/>
            <person name="Na H."/>
            <person name="Barry K."/>
            <person name="Grigoriev I.V."/>
            <person name="Stajich J.E."/>
            <person name="Kennedy P.G."/>
        </authorList>
    </citation>
    <scope>NUCLEOTIDE SEQUENCE</scope>
    <source>
        <strain evidence="2">MN1</strain>
    </source>
</reference>
<sequence>MLDGTLHHTEVIVTDGVTVGQPCCAIAQCKNALESNCHRFCSADHHHLETVCAVEGCSEPVMLVGADGKMHKSCQDLVHL</sequence>
<accession>A0A9P7J4S3</accession>
<dbReference type="Proteomes" id="UP000807769">
    <property type="component" value="Unassembled WGS sequence"/>
</dbReference>
<proteinExistence type="predicted"/>
<organism evidence="2 3">
    <name type="scientific">Suillus subaureus</name>
    <dbReference type="NCBI Taxonomy" id="48587"/>
    <lineage>
        <taxon>Eukaryota</taxon>
        <taxon>Fungi</taxon>
        <taxon>Dikarya</taxon>
        <taxon>Basidiomycota</taxon>
        <taxon>Agaricomycotina</taxon>
        <taxon>Agaricomycetes</taxon>
        <taxon>Agaricomycetidae</taxon>
        <taxon>Boletales</taxon>
        <taxon>Suillineae</taxon>
        <taxon>Suillaceae</taxon>
        <taxon>Suillus</taxon>
    </lineage>
</organism>
<dbReference type="GeneID" id="64625906"/>
<evidence type="ECO:0000313" key="2">
    <source>
        <dbReference type="EMBL" id="KAG1803071.1"/>
    </source>
</evidence>
<name>A0A9P7J4S3_9AGAM</name>
<evidence type="ECO:0000313" key="3">
    <source>
        <dbReference type="Proteomes" id="UP000807769"/>
    </source>
</evidence>